<name>A0ACC0M870_RHOML</name>
<dbReference type="Proteomes" id="UP001062846">
    <property type="component" value="Chromosome 10"/>
</dbReference>
<sequence>MLCRCCSDCGLVIMTFNVEDQSEDSLQCFPGLPRLQYAASGPFVTSYLPASFQASSSEHQFCTTLRRADLKEMAPDARRLGKRALEWFKSAKDAMRREEESTVKFLAPMFRPSYPLFRQAVPRASARNLPPLSGPCCKECAELNGSIAIFQGGRHHYTGPMEISRVPHLHDNYSTGEREEKILPSQTVSNLMGSCGAESLQVNEVYCERENEIMVPRNRHVIEIESEEDMSKVDVSISNSTGTRVDVIVEELDIPVENKVALIQVGGSLLPYLLLPA</sequence>
<keyword evidence="2" id="KW-1185">Reference proteome</keyword>
<dbReference type="EMBL" id="CM046397">
    <property type="protein sequence ID" value="KAI8537089.1"/>
    <property type="molecule type" value="Genomic_DNA"/>
</dbReference>
<evidence type="ECO:0000313" key="1">
    <source>
        <dbReference type="EMBL" id="KAI8537089.1"/>
    </source>
</evidence>
<reference evidence="1" key="1">
    <citation type="submission" date="2022-02" db="EMBL/GenBank/DDBJ databases">
        <title>Plant Genome Project.</title>
        <authorList>
            <person name="Zhang R.-G."/>
        </authorList>
    </citation>
    <scope>NUCLEOTIDE SEQUENCE</scope>
    <source>
        <strain evidence="1">AT1</strain>
    </source>
</reference>
<gene>
    <name evidence="1" type="ORF">RHMOL_Rhmol10G0307500</name>
</gene>
<organism evidence="1 2">
    <name type="scientific">Rhododendron molle</name>
    <name type="common">Chinese azalea</name>
    <name type="synonym">Azalea mollis</name>
    <dbReference type="NCBI Taxonomy" id="49168"/>
    <lineage>
        <taxon>Eukaryota</taxon>
        <taxon>Viridiplantae</taxon>
        <taxon>Streptophyta</taxon>
        <taxon>Embryophyta</taxon>
        <taxon>Tracheophyta</taxon>
        <taxon>Spermatophyta</taxon>
        <taxon>Magnoliopsida</taxon>
        <taxon>eudicotyledons</taxon>
        <taxon>Gunneridae</taxon>
        <taxon>Pentapetalae</taxon>
        <taxon>asterids</taxon>
        <taxon>Ericales</taxon>
        <taxon>Ericaceae</taxon>
        <taxon>Ericoideae</taxon>
        <taxon>Rhodoreae</taxon>
        <taxon>Rhododendron</taxon>
    </lineage>
</organism>
<protein>
    <submittedName>
        <fullName evidence="1">Uncharacterized protein</fullName>
    </submittedName>
</protein>
<comment type="caution">
    <text evidence="1">The sequence shown here is derived from an EMBL/GenBank/DDBJ whole genome shotgun (WGS) entry which is preliminary data.</text>
</comment>
<evidence type="ECO:0000313" key="2">
    <source>
        <dbReference type="Proteomes" id="UP001062846"/>
    </source>
</evidence>
<accession>A0ACC0M870</accession>
<proteinExistence type="predicted"/>